<dbReference type="InterPro" id="IPR036265">
    <property type="entry name" value="HIT-like_sf"/>
</dbReference>
<feature type="short sequence motif" description="Histidine triad motif" evidence="2 3">
    <location>
        <begin position="94"/>
        <end position="98"/>
    </location>
</feature>
<evidence type="ECO:0000256" key="3">
    <source>
        <dbReference type="PROSITE-ProRule" id="PRU00464"/>
    </source>
</evidence>
<dbReference type="PROSITE" id="PS51084">
    <property type="entry name" value="HIT_2"/>
    <property type="match status" value="1"/>
</dbReference>
<evidence type="ECO:0000313" key="5">
    <source>
        <dbReference type="EMBL" id="GAB11658.1"/>
    </source>
</evidence>
<organism evidence="5 6">
    <name type="scientific">Gordonia araii NBRC 100433</name>
    <dbReference type="NCBI Taxonomy" id="1073574"/>
    <lineage>
        <taxon>Bacteria</taxon>
        <taxon>Bacillati</taxon>
        <taxon>Actinomycetota</taxon>
        <taxon>Actinomycetes</taxon>
        <taxon>Mycobacteriales</taxon>
        <taxon>Gordoniaceae</taxon>
        <taxon>Gordonia</taxon>
    </lineage>
</organism>
<name>G7H733_9ACTN</name>
<dbReference type="PANTHER" id="PTHR46648:SF1">
    <property type="entry name" value="ADENOSINE 5'-MONOPHOSPHORAMIDASE HNT1"/>
    <property type="match status" value="1"/>
</dbReference>
<feature type="domain" description="HIT" evidence="4">
    <location>
        <begin position="7"/>
        <end position="110"/>
    </location>
</feature>
<dbReference type="Gene3D" id="3.30.428.10">
    <property type="entry name" value="HIT-like"/>
    <property type="match status" value="1"/>
</dbReference>
<comment type="caution">
    <text evidence="5">The sequence shown here is derived from an EMBL/GenBank/DDBJ whole genome shotgun (WGS) entry which is preliminary data.</text>
</comment>
<dbReference type="AlphaFoldDB" id="G7H733"/>
<proteinExistence type="predicted"/>
<protein>
    <submittedName>
        <fullName evidence="5">Putative HIT family protein</fullName>
    </submittedName>
</protein>
<evidence type="ECO:0000259" key="4">
    <source>
        <dbReference type="PROSITE" id="PS51084"/>
    </source>
</evidence>
<evidence type="ECO:0000313" key="6">
    <source>
        <dbReference type="Proteomes" id="UP000035088"/>
    </source>
</evidence>
<dbReference type="STRING" id="1073574.GOARA_082_00460"/>
<sequence length="145" mass="15921">MGAMPSVFSMIINGDLPGRFVWRDERAVVFLTINPVTTGHVLVVPVDEVDHWESVEAGLFDHLTDVARTLGQAVKQGFDAPRAGLIIAGMEVPHLHLHVFPAWKLEDFSFAAADPDPDPADLDRAAETIRQTLREMGHGEFVPDA</sequence>
<dbReference type="PANTHER" id="PTHR46648">
    <property type="entry name" value="HIT FAMILY PROTEIN 1"/>
    <property type="match status" value="1"/>
</dbReference>
<dbReference type="GO" id="GO:0009117">
    <property type="term" value="P:nucleotide metabolic process"/>
    <property type="evidence" value="ECO:0007669"/>
    <property type="project" value="TreeGrafter"/>
</dbReference>
<dbReference type="PRINTS" id="PR00332">
    <property type="entry name" value="HISTRIAD"/>
</dbReference>
<dbReference type="InterPro" id="IPR011146">
    <property type="entry name" value="HIT-like"/>
</dbReference>
<gene>
    <name evidence="5" type="ORF">GOARA_082_00460</name>
</gene>
<dbReference type="SUPFAM" id="SSF54197">
    <property type="entry name" value="HIT-like"/>
    <property type="match status" value="1"/>
</dbReference>
<dbReference type="InterPro" id="IPR001310">
    <property type="entry name" value="Histidine_triad_HIT"/>
</dbReference>
<dbReference type="EMBL" id="BAEE01000082">
    <property type="protein sequence ID" value="GAB11658.1"/>
    <property type="molecule type" value="Genomic_DNA"/>
</dbReference>
<dbReference type="Pfam" id="PF01230">
    <property type="entry name" value="HIT"/>
    <property type="match status" value="1"/>
</dbReference>
<feature type="active site" description="Tele-AMP-histidine intermediate" evidence="1">
    <location>
        <position position="96"/>
    </location>
</feature>
<evidence type="ECO:0000256" key="2">
    <source>
        <dbReference type="PIRSR" id="PIRSR601310-3"/>
    </source>
</evidence>
<keyword evidence="6" id="KW-1185">Reference proteome</keyword>
<evidence type="ECO:0000256" key="1">
    <source>
        <dbReference type="PIRSR" id="PIRSR601310-1"/>
    </source>
</evidence>
<dbReference type="GO" id="GO:0003824">
    <property type="term" value="F:catalytic activity"/>
    <property type="evidence" value="ECO:0007669"/>
    <property type="project" value="InterPro"/>
</dbReference>
<reference evidence="5 6" key="1">
    <citation type="submission" date="2011-11" db="EMBL/GenBank/DDBJ databases">
        <title>Whole genome shotgun sequence of Gordonia araii NBRC 100433.</title>
        <authorList>
            <person name="Yoshida Y."/>
            <person name="Hosoyama A."/>
            <person name="Tsuchikane K."/>
            <person name="Katsumata H."/>
            <person name="Yamazaki S."/>
            <person name="Fujita N."/>
        </authorList>
    </citation>
    <scope>NUCLEOTIDE SEQUENCE [LARGE SCALE GENOMIC DNA]</scope>
    <source>
        <strain evidence="5 6">NBRC 100433</strain>
    </source>
</reference>
<accession>G7H733</accession>
<dbReference type="Proteomes" id="UP000035088">
    <property type="component" value="Unassembled WGS sequence"/>
</dbReference>